<reference evidence="2" key="1">
    <citation type="submission" date="2017-01" db="EMBL/GenBank/DDBJ databases">
        <authorList>
            <person name="Wang Y."/>
            <person name="White M."/>
            <person name="Kvist S."/>
            <person name="Moncalvo J.-M."/>
        </authorList>
    </citation>
    <scope>NUCLEOTIDE SEQUENCE [LARGE SCALE GENOMIC DNA]</scope>
    <source>
        <strain evidence="2">ID-206-W2</strain>
    </source>
</reference>
<evidence type="ECO:0000313" key="2">
    <source>
        <dbReference type="Proteomes" id="UP000187429"/>
    </source>
</evidence>
<evidence type="ECO:0000313" key="1">
    <source>
        <dbReference type="EMBL" id="OMJ13997.1"/>
    </source>
</evidence>
<comment type="caution">
    <text evidence="1">The sequence shown here is derived from an EMBL/GenBank/DDBJ whole genome shotgun (WGS) entry which is preliminary data.</text>
</comment>
<protein>
    <submittedName>
        <fullName evidence="1">Uncharacterized protein</fullName>
    </submittedName>
</protein>
<dbReference type="AlphaFoldDB" id="A0A1R1XH83"/>
<gene>
    <name evidence="1" type="ORF">AYI69_g8766</name>
</gene>
<accession>A0A1R1XH83</accession>
<proteinExistence type="predicted"/>
<dbReference type="EMBL" id="LSSM01004827">
    <property type="protein sequence ID" value="OMJ13997.1"/>
    <property type="molecule type" value="Genomic_DNA"/>
</dbReference>
<dbReference type="Proteomes" id="UP000187429">
    <property type="component" value="Unassembled WGS sequence"/>
</dbReference>
<name>A0A1R1XH83_9FUNG</name>
<keyword evidence="2" id="KW-1185">Reference proteome</keyword>
<sequence>MKGRIAELGIGSYGYSNGITDIFYTIYLLVNGGMRSSSPITPCITRRLHPTGSGGPLDSFSVFCAANAPLVPSVSYTSLLGNSEVSSSNHSSFLVEGGLSWIAEGYPSGLYKKNSFSVLPINLAVRFQFSEWYPEPIIHDVPDQFIFRELFPSYPEHRESPRD</sequence>
<organism evidence="1 2">
    <name type="scientific">Smittium culicis</name>
    <dbReference type="NCBI Taxonomy" id="133412"/>
    <lineage>
        <taxon>Eukaryota</taxon>
        <taxon>Fungi</taxon>
        <taxon>Fungi incertae sedis</taxon>
        <taxon>Zoopagomycota</taxon>
        <taxon>Kickxellomycotina</taxon>
        <taxon>Harpellomycetes</taxon>
        <taxon>Harpellales</taxon>
        <taxon>Legeriomycetaceae</taxon>
        <taxon>Smittium</taxon>
    </lineage>
</organism>